<dbReference type="PANTHER" id="PTHR30537:SF3">
    <property type="entry name" value="TRANSCRIPTIONAL REGULATORY PROTEIN"/>
    <property type="match status" value="1"/>
</dbReference>
<name>A0ABV6CDP0_9RHOB</name>
<comment type="similarity">
    <text evidence="1">Belongs to the LysR transcriptional regulatory family.</text>
</comment>
<dbReference type="RefSeq" id="WP_265507348.1">
    <property type="nucleotide sequence ID" value="NZ_JAOTBE010000029.1"/>
</dbReference>
<accession>A0ABV6CDP0</accession>
<evidence type="ECO:0000259" key="2">
    <source>
        <dbReference type="Pfam" id="PF03466"/>
    </source>
</evidence>
<dbReference type="EMBL" id="JBHLWQ010000004">
    <property type="protein sequence ID" value="MFC0198849.1"/>
    <property type="molecule type" value="Genomic_DNA"/>
</dbReference>
<evidence type="ECO:0000313" key="3">
    <source>
        <dbReference type="EMBL" id="MFC0198849.1"/>
    </source>
</evidence>
<dbReference type="PANTHER" id="PTHR30537">
    <property type="entry name" value="HTH-TYPE TRANSCRIPTIONAL REGULATOR"/>
    <property type="match status" value="1"/>
</dbReference>
<comment type="caution">
    <text evidence="3">The sequence shown here is derived from an EMBL/GenBank/DDBJ whole genome shotgun (WGS) entry which is preliminary data.</text>
</comment>
<organism evidence="3 4">
    <name type="scientific">Paracoccus rhizosphaerae</name>
    <dbReference type="NCBI Taxonomy" id="1133347"/>
    <lineage>
        <taxon>Bacteria</taxon>
        <taxon>Pseudomonadati</taxon>
        <taxon>Pseudomonadota</taxon>
        <taxon>Alphaproteobacteria</taxon>
        <taxon>Rhodobacterales</taxon>
        <taxon>Paracoccaceae</taxon>
        <taxon>Paracoccus</taxon>
    </lineage>
</organism>
<dbReference type="InterPro" id="IPR005119">
    <property type="entry name" value="LysR_subst-bd"/>
</dbReference>
<dbReference type="SUPFAM" id="SSF53850">
    <property type="entry name" value="Periplasmic binding protein-like II"/>
    <property type="match status" value="1"/>
</dbReference>
<proteinExistence type="inferred from homology"/>
<feature type="domain" description="LysR substrate-binding" evidence="2">
    <location>
        <begin position="23"/>
        <end position="208"/>
    </location>
</feature>
<sequence>MAAERMEAEVLGLFRSLDGRAETLTGVVRLTATPFFCAHLLVPMLNAFLQEHPGLQIELIGDSRNLDLSRREADLALRLSRPEMPGLVTRPLGKVAFGWYAAATDLRPFAEQRFLGYDDASGHNTLLAYFNKLVPADRVIMRSNITQTLLEAVRANLGCAILPCFVGERDAALRRVFAPHDITPMTLWLVYHEDLRRSPRLRAAVQLIDVAIAAYRSLLDP</sequence>
<evidence type="ECO:0000256" key="1">
    <source>
        <dbReference type="ARBA" id="ARBA00009437"/>
    </source>
</evidence>
<dbReference type="InterPro" id="IPR058163">
    <property type="entry name" value="LysR-type_TF_proteobact-type"/>
</dbReference>
<keyword evidence="4" id="KW-1185">Reference proteome</keyword>
<gene>
    <name evidence="3" type="ORF">ACFFIZ_00380</name>
</gene>
<dbReference type="Proteomes" id="UP001589795">
    <property type="component" value="Unassembled WGS sequence"/>
</dbReference>
<protein>
    <submittedName>
        <fullName evidence="3">LysR family transcriptional regulator</fullName>
    </submittedName>
</protein>
<dbReference type="Pfam" id="PF03466">
    <property type="entry name" value="LysR_substrate"/>
    <property type="match status" value="1"/>
</dbReference>
<reference evidence="3 4" key="1">
    <citation type="submission" date="2024-09" db="EMBL/GenBank/DDBJ databases">
        <authorList>
            <person name="Sun Q."/>
            <person name="Mori K."/>
        </authorList>
    </citation>
    <scope>NUCLEOTIDE SEQUENCE [LARGE SCALE GENOMIC DNA]</scope>
    <source>
        <strain evidence="3 4">CCM 7904</strain>
    </source>
</reference>
<dbReference type="Gene3D" id="3.40.190.290">
    <property type="match status" value="1"/>
</dbReference>
<evidence type="ECO:0000313" key="4">
    <source>
        <dbReference type="Proteomes" id="UP001589795"/>
    </source>
</evidence>